<gene>
    <name evidence="10" type="ORF">ETP66_03960</name>
</gene>
<dbReference type="FunFam" id="3.40.47.10:FF:000010">
    <property type="entry name" value="Acetyl-CoA acetyltransferase (Thiolase)"/>
    <property type="match status" value="1"/>
</dbReference>
<sequence>MPEAWIVEALRTPIGKHGGALAGVRPDDLLAHALAALMERSGVPKEAVEDVYAGCANQAGEDNRNVARMALLLAGFPVEVAGCTVNRLCGSGLEAVAQAARALWAGEGQVYIGAGVESMSRAPFVVPKGERPFPTGNQVMYDTTLGWRLVNPRMQALYGTESMGETAENLAEMYGIPREEQDRFALLSHQKALRAWDEGRFREEVVPVPVRRGKEETLVAVDEGPRRDTSLERLAQLRPVFREGGTVTAGNSSPLNDGAAAVLLVSDGYAKAHGLKPLARIRALAVAGVPPRIMGIGPVPATKKALERAGLSLDDIGLIELNEAFAAQSLAVLREWGLDMEDPRLNPNGGAIALGHPLGASGARILTTLVHEMGRRDVPFGLATMCIGVGQGIALVVERL</sequence>
<dbReference type="PROSITE" id="PS00737">
    <property type="entry name" value="THIOLASE_2"/>
    <property type="match status" value="1"/>
</dbReference>
<dbReference type="PANTHER" id="PTHR43853:SF2">
    <property type="entry name" value="3-OXOADIPYL-COA_3-OXO-5,6-DEHYDROSUBERYL-COA THIOLASE"/>
    <property type="match status" value="1"/>
</dbReference>
<dbReference type="InterPro" id="IPR020613">
    <property type="entry name" value="Thiolase_CS"/>
</dbReference>
<dbReference type="Proteomes" id="UP000292858">
    <property type="component" value="Unassembled WGS sequence"/>
</dbReference>
<keyword evidence="3 7" id="KW-0808">Transferase</keyword>
<organism evidence="10 11">
    <name type="scientific">Thermus thermamylovorans</name>
    <dbReference type="NCBI Taxonomy" id="2509362"/>
    <lineage>
        <taxon>Bacteria</taxon>
        <taxon>Thermotogati</taxon>
        <taxon>Deinococcota</taxon>
        <taxon>Deinococci</taxon>
        <taxon>Thermales</taxon>
        <taxon>Thermaceae</taxon>
        <taxon>Thermus</taxon>
    </lineage>
</organism>
<proteinExistence type="inferred from homology"/>
<evidence type="ECO:0000256" key="5">
    <source>
        <dbReference type="ARBA" id="ARBA00024073"/>
    </source>
</evidence>
<dbReference type="OrthoDB" id="23995at2"/>
<feature type="active site" description="Proton acceptor" evidence="6">
    <location>
        <position position="356"/>
    </location>
</feature>
<evidence type="ECO:0000256" key="6">
    <source>
        <dbReference type="PIRSR" id="PIRSR000429-1"/>
    </source>
</evidence>
<evidence type="ECO:0000256" key="7">
    <source>
        <dbReference type="RuleBase" id="RU003557"/>
    </source>
</evidence>
<dbReference type="InterPro" id="IPR002155">
    <property type="entry name" value="Thiolase"/>
</dbReference>
<dbReference type="AlphaFoldDB" id="A0A4Q9B4Q4"/>
<dbReference type="GO" id="GO:0005737">
    <property type="term" value="C:cytoplasm"/>
    <property type="evidence" value="ECO:0007669"/>
    <property type="project" value="UniProtKB-ARBA"/>
</dbReference>
<dbReference type="InterPro" id="IPR020617">
    <property type="entry name" value="Thiolase_C"/>
</dbReference>
<dbReference type="PROSITE" id="PS00098">
    <property type="entry name" value="THIOLASE_1"/>
    <property type="match status" value="1"/>
</dbReference>
<dbReference type="InterPro" id="IPR020615">
    <property type="entry name" value="Thiolase_acyl_enz_int_AS"/>
</dbReference>
<dbReference type="NCBIfam" id="TIGR01930">
    <property type="entry name" value="AcCoA-C-Actrans"/>
    <property type="match status" value="1"/>
</dbReference>
<evidence type="ECO:0000256" key="4">
    <source>
        <dbReference type="ARBA" id="ARBA00023315"/>
    </source>
</evidence>
<evidence type="ECO:0000313" key="10">
    <source>
        <dbReference type="EMBL" id="TBH20939.1"/>
    </source>
</evidence>
<comment type="pathway">
    <text evidence="1">Lipid metabolism.</text>
</comment>
<dbReference type="GO" id="GO:0010124">
    <property type="term" value="P:phenylacetate catabolic process"/>
    <property type="evidence" value="ECO:0007669"/>
    <property type="project" value="TreeGrafter"/>
</dbReference>
<feature type="active site" description="Proton acceptor" evidence="6">
    <location>
        <position position="386"/>
    </location>
</feature>
<feature type="domain" description="Thiolase N-terminal" evidence="8">
    <location>
        <begin position="5"/>
        <end position="266"/>
    </location>
</feature>
<evidence type="ECO:0000259" key="9">
    <source>
        <dbReference type="Pfam" id="PF02803"/>
    </source>
</evidence>
<evidence type="ECO:0000259" key="8">
    <source>
        <dbReference type="Pfam" id="PF00108"/>
    </source>
</evidence>
<reference evidence="10 11" key="1">
    <citation type="submission" date="2019-02" db="EMBL/GenBank/DDBJ databases">
        <title>Thermus sp. a novel from hot spring.</title>
        <authorList>
            <person name="Zhao Z."/>
        </authorList>
    </citation>
    <scope>NUCLEOTIDE SEQUENCE [LARGE SCALE GENOMIC DNA]</scope>
    <source>
        <strain evidence="10 11">CFH 72773T</strain>
    </source>
</reference>
<dbReference type="InterPro" id="IPR050215">
    <property type="entry name" value="Thiolase-like_sf_Thiolase"/>
</dbReference>
<dbReference type="Pfam" id="PF02803">
    <property type="entry name" value="Thiolase_C"/>
    <property type="match status" value="1"/>
</dbReference>
<evidence type="ECO:0000256" key="1">
    <source>
        <dbReference type="ARBA" id="ARBA00005189"/>
    </source>
</evidence>
<name>A0A4Q9B4Q4_9DEIN</name>
<dbReference type="Gene3D" id="3.40.47.10">
    <property type="match status" value="1"/>
</dbReference>
<comment type="similarity">
    <text evidence="2 7">Belongs to the thiolase-like superfamily. Thiolase family.</text>
</comment>
<keyword evidence="4 7" id="KW-0012">Acyltransferase</keyword>
<dbReference type="CDD" id="cd00751">
    <property type="entry name" value="thiolase"/>
    <property type="match status" value="1"/>
</dbReference>
<dbReference type="PROSITE" id="PS00099">
    <property type="entry name" value="THIOLASE_3"/>
    <property type="match status" value="1"/>
</dbReference>
<dbReference type="EMBL" id="SIJL01000004">
    <property type="protein sequence ID" value="TBH20939.1"/>
    <property type="molecule type" value="Genomic_DNA"/>
</dbReference>
<evidence type="ECO:0000313" key="11">
    <source>
        <dbReference type="Proteomes" id="UP000292858"/>
    </source>
</evidence>
<dbReference type="InterPro" id="IPR016039">
    <property type="entry name" value="Thiolase-like"/>
</dbReference>
<feature type="active site" description="Acyl-thioester intermediate" evidence="6">
    <location>
        <position position="89"/>
    </location>
</feature>
<dbReference type="GO" id="GO:0003988">
    <property type="term" value="F:acetyl-CoA C-acyltransferase activity"/>
    <property type="evidence" value="ECO:0007669"/>
    <property type="project" value="UniProtKB-EC"/>
</dbReference>
<dbReference type="RefSeq" id="WP_130840845.1">
    <property type="nucleotide sequence ID" value="NZ_SIJL01000004.1"/>
</dbReference>
<dbReference type="InterPro" id="IPR020616">
    <property type="entry name" value="Thiolase_N"/>
</dbReference>
<keyword evidence="11" id="KW-1185">Reference proteome</keyword>
<feature type="domain" description="Thiolase C-terminal" evidence="9">
    <location>
        <begin position="275"/>
        <end position="399"/>
    </location>
</feature>
<dbReference type="EC" id="2.3.1.16" evidence="5"/>
<dbReference type="SUPFAM" id="SSF53901">
    <property type="entry name" value="Thiolase-like"/>
    <property type="match status" value="2"/>
</dbReference>
<dbReference type="Pfam" id="PF00108">
    <property type="entry name" value="Thiolase_N"/>
    <property type="match status" value="1"/>
</dbReference>
<accession>A0A4Q9B4Q4</accession>
<evidence type="ECO:0000256" key="2">
    <source>
        <dbReference type="ARBA" id="ARBA00010982"/>
    </source>
</evidence>
<dbReference type="GO" id="GO:0006635">
    <property type="term" value="P:fatty acid beta-oxidation"/>
    <property type="evidence" value="ECO:0007669"/>
    <property type="project" value="TreeGrafter"/>
</dbReference>
<evidence type="ECO:0000256" key="3">
    <source>
        <dbReference type="ARBA" id="ARBA00022679"/>
    </source>
</evidence>
<dbReference type="PIRSF" id="PIRSF000429">
    <property type="entry name" value="Ac-CoA_Ac_transf"/>
    <property type="match status" value="1"/>
</dbReference>
<dbReference type="PANTHER" id="PTHR43853">
    <property type="entry name" value="3-KETOACYL-COA THIOLASE, PEROXISOMAL"/>
    <property type="match status" value="1"/>
</dbReference>
<comment type="caution">
    <text evidence="10">The sequence shown here is derived from an EMBL/GenBank/DDBJ whole genome shotgun (WGS) entry which is preliminary data.</text>
</comment>
<protein>
    <recommendedName>
        <fullName evidence="5">acetyl-CoA C-acyltransferase</fullName>
        <ecNumber evidence="5">2.3.1.16</ecNumber>
    </recommendedName>
</protein>
<dbReference type="InterPro" id="IPR020610">
    <property type="entry name" value="Thiolase_AS"/>
</dbReference>